<protein>
    <submittedName>
        <fullName evidence="2">Uncharacterized protein</fullName>
    </submittedName>
</protein>
<keyword evidence="3" id="KW-1185">Reference proteome</keyword>
<gene>
    <name evidence="2" type="ORF">RIMI_LOCUS606291</name>
</gene>
<name>A0ABN9KT62_9NEOB</name>
<sequence>MGADDQIKMQGPVLQIPSAVPSATRSPHPLTVPTEMARLASTTPLDLPVPPVVTQPQPQAPPQVVLNLQTGGQVVNTANPMPCGGPIALGPISWSTGLFQCCEDIPICILGSICPFFLPCYLSALFGEMCCFGMLPGAMFALRTGVRERYKIPGSLLNDYCAVCGCLVCALCQMAREIKGREWHGSRLPRPDARFTLRR</sequence>
<dbReference type="EMBL" id="CAUEEQ010000736">
    <property type="protein sequence ID" value="CAJ0917788.1"/>
    <property type="molecule type" value="Genomic_DNA"/>
</dbReference>
<proteinExistence type="inferred from homology"/>
<dbReference type="NCBIfam" id="TIGR01571">
    <property type="entry name" value="A_thal_Cys_rich"/>
    <property type="match status" value="1"/>
</dbReference>
<evidence type="ECO:0000313" key="3">
    <source>
        <dbReference type="Proteomes" id="UP001176940"/>
    </source>
</evidence>
<organism evidence="2 3">
    <name type="scientific">Ranitomeya imitator</name>
    <name type="common">mimic poison frog</name>
    <dbReference type="NCBI Taxonomy" id="111125"/>
    <lineage>
        <taxon>Eukaryota</taxon>
        <taxon>Metazoa</taxon>
        <taxon>Chordata</taxon>
        <taxon>Craniata</taxon>
        <taxon>Vertebrata</taxon>
        <taxon>Euteleostomi</taxon>
        <taxon>Amphibia</taxon>
        <taxon>Batrachia</taxon>
        <taxon>Anura</taxon>
        <taxon>Neobatrachia</taxon>
        <taxon>Hyloidea</taxon>
        <taxon>Dendrobatidae</taxon>
        <taxon>Dendrobatinae</taxon>
        <taxon>Ranitomeya</taxon>
    </lineage>
</organism>
<comment type="similarity">
    <text evidence="1">Belongs to the cornifelin family.</text>
</comment>
<accession>A0ABN9KT62</accession>
<dbReference type="Proteomes" id="UP001176940">
    <property type="component" value="Unassembled WGS sequence"/>
</dbReference>
<reference evidence="2" key="1">
    <citation type="submission" date="2023-07" db="EMBL/GenBank/DDBJ databases">
        <authorList>
            <person name="Stuckert A."/>
        </authorList>
    </citation>
    <scope>NUCLEOTIDE SEQUENCE</scope>
</reference>
<evidence type="ECO:0000256" key="1">
    <source>
        <dbReference type="ARBA" id="ARBA00009024"/>
    </source>
</evidence>
<comment type="caution">
    <text evidence="2">The sequence shown here is derived from an EMBL/GenBank/DDBJ whole genome shotgun (WGS) entry which is preliminary data.</text>
</comment>
<dbReference type="Pfam" id="PF04749">
    <property type="entry name" value="PLAC8"/>
    <property type="match status" value="1"/>
</dbReference>
<dbReference type="PANTHER" id="PTHR15907">
    <property type="entry name" value="DUF614 FAMILY PROTEIN-RELATED"/>
    <property type="match status" value="1"/>
</dbReference>
<dbReference type="InterPro" id="IPR006461">
    <property type="entry name" value="PLAC_motif_containing"/>
</dbReference>
<evidence type="ECO:0000313" key="2">
    <source>
        <dbReference type="EMBL" id="CAJ0917788.1"/>
    </source>
</evidence>